<evidence type="ECO:0000256" key="1">
    <source>
        <dbReference type="SAM" id="Phobius"/>
    </source>
</evidence>
<keyword evidence="1" id="KW-0812">Transmembrane</keyword>
<accession>A0AAD7NPC3</accession>
<evidence type="ECO:0000313" key="3">
    <source>
        <dbReference type="Proteomes" id="UP001215598"/>
    </source>
</evidence>
<reference evidence="2" key="1">
    <citation type="submission" date="2023-03" db="EMBL/GenBank/DDBJ databases">
        <title>Massive genome expansion in bonnet fungi (Mycena s.s.) driven by repeated elements and novel gene families across ecological guilds.</title>
        <authorList>
            <consortium name="Lawrence Berkeley National Laboratory"/>
            <person name="Harder C.B."/>
            <person name="Miyauchi S."/>
            <person name="Viragh M."/>
            <person name="Kuo A."/>
            <person name="Thoen E."/>
            <person name="Andreopoulos B."/>
            <person name="Lu D."/>
            <person name="Skrede I."/>
            <person name="Drula E."/>
            <person name="Henrissat B."/>
            <person name="Morin E."/>
            <person name="Kohler A."/>
            <person name="Barry K."/>
            <person name="LaButti K."/>
            <person name="Morin E."/>
            <person name="Salamov A."/>
            <person name="Lipzen A."/>
            <person name="Mereny Z."/>
            <person name="Hegedus B."/>
            <person name="Baldrian P."/>
            <person name="Stursova M."/>
            <person name="Weitz H."/>
            <person name="Taylor A."/>
            <person name="Grigoriev I.V."/>
            <person name="Nagy L.G."/>
            <person name="Martin F."/>
            <person name="Kauserud H."/>
        </authorList>
    </citation>
    <scope>NUCLEOTIDE SEQUENCE</scope>
    <source>
        <strain evidence="2">CBHHK182m</strain>
    </source>
</reference>
<dbReference type="AlphaFoldDB" id="A0AAD7NPC3"/>
<comment type="caution">
    <text evidence="2">The sequence shown here is derived from an EMBL/GenBank/DDBJ whole genome shotgun (WGS) entry which is preliminary data.</text>
</comment>
<sequence length="172" mass="19180">MGWSGILGVRIPAYVDIGPTPTKERDFGLDSASDYDYISSIDSAWLSILPTTYACILPPHLPPPVYPPYLSSLHAASPRDSPTSMRRHIRWCQASFLCTYYPSFCFVVFFLLNTYADLFLFYSSWPLVSTTFTSGRLEETGTSSILKTKGALDNTGYKAEHTPSLDNNASQR</sequence>
<proteinExistence type="predicted"/>
<evidence type="ECO:0000313" key="2">
    <source>
        <dbReference type="EMBL" id="KAJ7769403.1"/>
    </source>
</evidence>
<organism evidence="2 3">
    <name type="scientific">Mycena metata</name>
    <dbReference type="NCBI Taxonomy" id="1033252"/>
    <lineage>
        <taxon>Eukaryota</taxon>
        <taxon>Fungi</taxon>
        <taxon>Dikarya</taxon>
        <taxon>Basidiomycota</taxon>
        <taxon>Agaricomycotina</taxon>
        <taxon>Agaricomycetes</taxon>
        <taxon>Agaricomycetidae</taxon>
        <taxon>Agaricales</taxon>
        <taxon>Marasmiineae</taxon>
        <taxon>Mycenaceae</taxon>
        <taxon>Mycena</taxon>
    </lineage>
</organism>
<keyword evidence="1" id="KW-1133">Transmembrane helix</keyword>
<dbReference type="Proteomes" id="UP001215598">
    <property type="component" value="Unassembled WGS sequence"/>
</dbReference>
<feature type="transmembrane region" description="Helical" evidence="1">
    <location>
        <begin position="94"/>
        <end position="116"/>
    </location>
</feature>
<dbReference type="EMBL" id="JARKIB010000018">
    <property type="protein sequence ID" value="KAJ7769403.1"/>
    <property type="molecule type" value="Genomic_DNA"/>
</dbReference>
<keyword evidence="3" id="KW-1185">Reference proteome</keyword>
<name>A0AAD7NPC3_9AGAR</name>
<protein>
    <submittedName>
        <fullName evidence="2">Uncharacterized protein</fullName>
    </submittedName>
</protein>
<gene>
    <name evidence="2" type="ORF">B0H16DRAFT_255225</name>
</gene>
<keyword evidence="1" id="KW-0472">Membrane</keyword>